<evidence type="ECO:0000313" key="3">
    <source>
        <dbReference type="Proteomes" id="UP000092993"/>
    </source>
</evidence>
<gene>
    <name evidence="2" type="ORF">A0H81_06769</name>
</gene>
<sequence>MSMCDFLYKDPLLPDKSAFALNFTTLTSTFASTIGTRSEYLIRDLKARQGSTIDPGEFPAACQSACNSTITAASNCSTVACLCTSEFNTGLFNCLECLLSLDPVPSLQIQEQDTFNQYADACTSAGLSFQSQSITIPPATTGTVATSASSLITTQVSVTSSETLATPTGTTSGTSNTAATPAGTTTSTANTAANAPGTTANTSGITASTPSTSSGAATTGDAATKNAANDVHYHCWKIYFVLQYNLIRVVHRGP</sequence>
<dbReference type="OrthoDB" id="2753410at2759"/>
<name>A0A1C7MAD5_GRIFR</name>
<dbReference type="Proteomes" id="UP000092993">
    <property type="component" value="Unassembled WGS sequence"/>
</dbReference>
<proteinExistence type="predicted"/>
<feature type="compositionally biased region" description="Low complexity" evidence="1">
    <location>
        <begin position="165"/>
        <end position="220"/>
    </location>
</feature>
<reference evidence="2 3" key="1">
    <citation type="submission" date="2016-03" db="EMBL/GenBank/DDBJ databases">
        <title>Whole genome sequencing of Grifola frondosa 9006-11.</title>
        <authorList>
            <person name="Min B."/>
            <person name="Park H."/>
            <person name="Kim J.-G."/>
            <person name="Cho H."/>
            <person name="Oh Y.-L."/>
            <person name="Kong W.-S."/>
            <person name="Choi I.-G."/>
        </authorList>
    </citation>
    <scope>NUCLEOTIDE SEQUENCE [LARGE SCALE GENOMIC DNA]</scope>
    <source>
        <strain evidence="2 3">9006-11</strain>
    </source>
</reference>
<dbReference type="OMA" id="QTIDCAK"/>
<evidence type="ECO:0000256" key="1">
    <source>
        <dbReference type="SAM" id="MobiDB-lite"/>
    </source>
</evidence>
<feature type="region of interest" description="Disordered" evidence="1">
    <location>
        <begin position="162"/>
        <end position="220"/>
    </location>
</feature>
<keyword evidence="3" id="KW-1185">Reference proteome</keyword>
<dbReference type="EMBL" id="LUGG01000007">
    <property type="protein sequence ID" value="OBZ73306.1"/>
    <property type="molecule type" value="Genomic_DNA"/>
</dbReference>
<dbReference type="AlphaFoldDB" id="A0A1C7MAD5"/>
<comment type="caution">
    <text evidence="2">The sequence shown here is derived from an EMBL/GenBank/DDBJ whole genome shotgun (WGS) entry which is preliminary data.</text>
</comment>
<organism evidence="2 3">
    <name type="scientific">Grifola frondosa</name>
    <name type="common">Maitake</name>
    <name type="synonym">Polyporus frondosus</name>
    <dbReference type="NCBI Taxonomy" id="5627"/>
    <lineage>
        <taxon>Eukaryota</taxon>
        <taxon>Fungi</taxon>
        <taxon>Dikarya</taxon>
        <taxon>Basidiomycota</taxon>
        <taxon>Agaricomycotina</taxon>
        <taxon>Agaricomycetes</taxon>
        <taxon>Polyporales</taxon>
        <taxon>Grifolaceae</taxon>
        <taxon>Grifola</taxon>
    </lineage>
</organism>
<accession>A0A1C7MAD5</accession>
<protein>
    <submittedName>
        <fullName evidence="2">Uncharacterized protein</fullName>
    </submittedName>
</protein>
<evidence type="ECO:0000313" key="2">
    <source>
        <dbReference type="EMBL" id="OBZ73306.1"/>
    </source>
</evidence>